<dbReference type="Pfam" id="PF03968">
    <property type="entry name" value="LptD_N"/>
    <property type="match status" value="1"/>
</dbReference>
<evidence type="ECO:0000256" key="4">
    <source>
        <dbReference type="SAM" id="MobiDB-lite"/>
    </source>
</evidence>
<accession>A0A4D7C2K8</accession>
<keyword evidence="1" id="KW-0813">Transport</keyword>
<organism evidence="6 7">
    <name type="scientific">Hankyongella ginsenosidimutans</name>
    <dbReference type="NCBI Taxonomy" id="1763828"/>
    <lineage>
        <taxon>Bacteria</taxon>
        <taxon>Pseudomonadati</taxon>
        <taxon>Pseudomonadota</taxon>
        <taxon>Alphaproteobacteria</taxon>
        <taxon>Sphingomonadales</taxon>
        <taxon>Sphingomonadaceae</taxon>
        <taxon>Hankyongella</taxon>
    </lineage>
</organism>
<name>A0A4D7C2K8_9SPHN</name>
<dbReference type="GO" id="GO:0030288">
    <property type="term" value="C:outer membrane-bounded periplasmic space"/>
    <property type="evidence" value="ECO:0007669"/>
    <property type="project" value="TreeGrafter"/>
</dbReference>
<dbReference type="GO" id="GO:0015920">
    <property type="term" value="P:lipopolysaccharide transport"/>
    <property type="evidence" value="ECO:0007669"/>
    <property type="project" value="InterPro"/>
</dbReference>
<evidence type="ECO:0000256" key="3">
    <source>
        <dbReference type="ARBA" id="ARBA00022764"/>
    </source>
</evidence>
<dbReference type="Gene3D" id="2.60.450.10">
    <property type="entry name" value="Lipopolysaccharide (LPS) transport protein A like domain"/>
    <property type="match status" value="1"/>
</dbReference>
<proteinExistence type="predicted"/>
<dbReference type="KEGG" id="hgn:E6W36_06260"/>
<dbReference type="InterPro" id="IPR005653">
    <property type="entry name" value="OstA-like_N"/>
</dbReference>
<evidence type="ECO:0000256" key="2">
    <source>
        <dbReference type="ARBA" id="ARBA00022729"/>
    </source>
</evidence>
<dbReference type="PANTHER" id="PTHR36504">
    <property type="entry name" value="LIPOPOLYSACCHARIDE EXPORT SYSTEM PROTEIN LPTA"/>
    <property type="match status" value="1"/>
</dbReference>
<evidence type="ECO:0000256" key="1">
    <source>
        <dbReference type="ARBA" id="ARBA00022448"/>
    </source>
</evidence>
<keyword evidence="3" id="KW-0574">Periplasm</keyword>
<dbReference type="Proteomes" id="UP000298714">
    <property type="component" value="Chromosome"/>
</dbReference>
<dbReference type="AlphaFoldDB" id="A0A4D7C2K8"/>
<dbReference type="EMBL" id="CP039704">
    <property type="protein sequence ID" value="QCI79301.1"/>
    <property type="molecule type" value="Genomic_DNA"/>
</dbReference>
<feature type="domain" description="Organic solvent tolerance-like N-terminal" evidence="5">
    <location>
        <begin position="31"/>
        <end position="138"/>
    </location>
</feature>
<feature type="region of interest" description="Disordered" evidence="4">
    <location>
        <begin position="138"/>
        <end position="174"/>
    </location>
</feature>
<dbReference type="PANTHER" id="PTHR36504:SF1">
    <property type="entry name" value="LIPOPOLYSACCHARIDE EXPORT SYSTEM PROTEIN LPTA"/>
    <property type="match status" value="1"/>
</dbReference>
<protein>
    <submittedName>
        <fullName evidence="6">Lipopolysaccharide transport periplasmic protein LptA</fullName>
    </submittedName>
</protein>
<dbReference type="GO" id="GO:0001530">
    <property type="term" value="F:lipopolysaccharide binding"/>
    <property type="evidence" value="ECO:0007669"/>
    <property type="project" value="InterPro"/>
</dbReference>
<evidence type="ECO:0000313" key="6">
    <source>
        <dbReference type="EMBL" id="QCI79301.1"/>
    </source>
</evidence>
<dbReference type="GO" id="GO:0009279">
    <property type="term" value="C:cell outer membrane"/>
    <property type="evidence" value="ECO:0007669"/>
    <property type="project" value="TreeGrafter"/>
</dbReference>
<dbReference type="InterPro" id="IPR052037">
    <property type="entry name" value="LPS_export_LptA"/>
</dbReference>
<dbReference type="GO" id="GO:0017089">
    <property type="term" value="F:glycolipid transfer activity"/>
    <property type="evidence" value="ECO:0007669"/>
    <property type="project" value="TreeGrafter"/>
</dbReference>
<dbReference type="InterPro" id="IPR014340">
    <property type="entry name" value="LptA"/>
</dbReference>
<evidence type="ECO:0000259" key="5">
    <source>
        <dbReference type="Pfam" id="PF03968"/>
    </source>
</evidence>
<dbReference type="RefSeq" id="WP_222874135.1">
    <property type="nucleotide sequence ID" value="NZ_CP039704.1"/>
</dbReference>
<dbReference type="NCBIfam" id="TIGR03002">
    <property type="entry name" value="outer_YhbN_LptA"/>
    <property type="match status" value="1"/>
</dbReference>
<keyword evidence="7" id="KW-1185">Reference proteome</keyword>
<keyword evidence="2" id="KW-0732">Signal</keyword>
<gene>
    <name evidence="6" type="primary">lptA</name>
    <name evidence="6" type="ORF">E6W36_06260</name>
</gene>
<sequence>MQAPCCCCPRRRLQRRVFQPENHDTEAPLDVDAERIEVRDKEKIAVFSGSVKVVQGDLTLTADEMRVYYQQVGDGDPTIQRLDASGNVRLISPTDKARARNGVYDVEERTVTMTGDVQLQRRQDVLNGQRLQVNLTSGTATLDGAPPRGNTPAIRVTGRFSVPPKQSDDKPQSR</sequence>
<evidence type="ECO:0000313" key="7">
    <source>
        <dbReference type="Proteomes" id="UP000298714"/>
    </source>
</evidence>
<reference evidence="7" key="1">
    <citation type="submission" date="2019-04" db="EMBL/GenBank/DDBJ databases">
        <title>Complete genome sequence of Sphingomonas sp. W1-2-3.</title>
        <authorList>
            <person name="Im W.T."/>
        </authorList>
    </citation>
    <scope>NUCLEOTIDE SEQUENCE [LARGE SCALE GENOMIC DNA]</scope>
    <source>
        <strain evidence="7">W1-2-3</strain>
    </source>
</reference>